<dbReference type="AlphaFoldDB" id="A0A2P5EN11"/>
<evidence type="ECO:0008006" key="4">
    <source>
        <dbReference type="Google" id="ProtNLM"/>
    </source>
</evidence>
<feature type="transmembrane region" description="Helical" evidence="1">
    <location>
        <begin position="46"/>
        <end position="65"/>
    </location>
</feature>
<keyword evidence="1" id="KW-1133">Transmembrane helix</keyword>
<dbReference type="EMBL" id="JXTC01000124">
    <property type="protein sequence ID" value="PON86899.1"/>
    <property type="molecule type" value="Genomic_DNA"/>
</dbReference>
<proteinExistence type="predicted"/>
<evidence type="ECO:0000256" key="1">
    <source>
        <dbReference type="SAM" id="Phobius"/>
    </source>
</evidence>
<keyword evidence="1" id="KW-0812">Transmembrane</keyword>
<keyword evidence="1" id="KW-0472">Membrane</keyword>
<dbReference type="OrthoDB" id="10383821at2759"/>
<dbReference type="Proteomes" id="UP000237000">
    <property type="component" value="Unassembled WGS sequence"/>
</dbReference>
<reference evidence="3" key="1">
    <citation type="submission" date="2016-06" db="EMBL/GenBank/DDBJ databases">
        <title>Parallel loss of symbiosis genes in relatives of nitrogen-fixing non-legume Parasponia.</title>
        <authorList>
            <person name="Van Velzen R."/>
            <person name="Holmer R."/>
            <person name="Bu F."/>
            <person name="Rutten L."/>
            <person name="Van Zeijl A."/>
            <person name="Liu W."/>
            <person name="Santuari L."/>
            <person name="Cao Q."/>
            <person name="Sharma T."/>
            <person name="Shen D."/>
            <person name="Roswanjaya Y."/>
            <person name="Wardhani T."/>
            <person name="Kalhor M.S."/>
            <person name="Jansen J."/>
            <person name="Van den Hoogen J."/>
            <person name="Gungor B."/>
            <person name="Hartog M."/>
            <person name="Hontelez J."/>
            <person name="Verver J."/>
            <person name="Yang W.-C."/>
            <person name="Schijlen E."/>
            <person name="Repin R."/>
            <person name="Schilthuizen M."/>
            <person name="Schranz E."/>
            <person name="Heidstra R."/>
            <person name="Miyata K."/>
            <person name="Fedorova E."/>
            <person name="Kohlen W."/>
            <person name="Bisseling T."/>
            <person name="Smit S."/>
            <person name="Geurts R."/>
        </authorList>
    </citation>
    <scope>NUCLEOTIDE SEQUENCE [LARGE SCALE GENOMIC DNA]</scope>
    <source>
        <strain evidence="3">cv. RG33-2</strain>
    </source>
</reference>
<dbReference type="InParanoid" id="A0A2P5EN11"/>
<feature type="transmembrane region" description="Helical" evidence="1">
    <location>
        <begin position="133"/>
        <end position="156"/>
    </location>
</feature>
<name>A0A2P5EN11_TREOI</name>
<feature type="transmembrane region" description="Helical" evidence="1">
    <location>
        <begin position="100"/>
        <end position="121"/>
    </location>
</feature>
<protein>
    <recommendedName>
        <fullName evidence="4">Transmembrane protein</fullName>
    </recommendedName>
</protein>
<accession>A0A2P5EN11</accession>
<evidence type="ECO:0000313" key="3">
    <source>
        <dbReference type="Proteomes" id="UP000237000"/>
    </source>
</evidence>
<evidence type="ECO:0000313" key="2">
    <source>
        <dbReference type="EMBL" id="PON86899.1"/>
    </source>
</evidence>
<comment type="caution">
    <text evidence="2">The sequence shown here is derived from an EMBL/GenBank/DDBJ whole genome shotgun (WGS) entry which is preliminary data.</text>
</comment>
<organism evidence="2 3">
    <name type="scientific">Trema orientale</name>
    <name type="common">Charcoal tree</name>
    <name type="synonym">Celtis orientalis</name>
    <dbReference type="NCBI Taxonomy" id="63057"/>
    <lineage>
        <taxon>Eukaryota</taxon>
        <taxon>Viridiplantae</taxon>
        <taxon>Streptophyta</taxon>
        <taxon>Embryophyta</taxon>
        <taxon>Tracheophyta</taxon>
        <taxon>Spermatophyta</taxon>
        <taxon>Magnoliopsida</taxon>
        <taxon>eudicotyledons</taxon>
        <taxon>Gunneridae</taxon>
        <taxon>Pentapetalae</taxon>
        <taxon>rosids</taxon>
        <taxon>fabids</taxon>
        <taxon>Rosales</taxon>
        <taxon>Cannabaceae</taxon>
        <taxon>Trema</taxon>
    </lineage>
</organism>
<gene>
    <name evidence="2" type="ORF">TorRG33x02_172830</name>
</gene>
<sequence length="165" mass="18912">MGYWWFRLLGSKVERVKRRRVMKTRRAQIEMVDWALVRRRFELVRLITELGIVAVVVVGLVVLVLEEFGEEEGEEKSLFLSTMAELSSGKKTRRRPIPQLSLELLALIAAVKPIFDFGFAISISKGFYCMTRLLWSCVVTGLAVSFLYVLVCTLMTKLPFSVDFV</sequence>
<keyword evidence="3" id="KW-1185">Reference proteome</keyword>